<organism evidence="1 2">
    <name type="scientific">Phytophthora rubi</name>
    <dbReference type="NCBI Taxonomy" id="129364"/>
    <lineage>
        <taxon>Eukaryota</taxon>
        <taxon>Sar</taxon>
        <taxon>Stramenopiles</taxon>
        <taxon>Oomycota</taxon>
        <taxon>Peronosporomycetes</taxon>
        <taxon>Peronosporales</taxon>
        <taxon>Peronosporaceae</taxon>
        <taxon>Phytophthora</taxon>
    </lineage>
</organism>
<protein>
    <submittedName>
        <fullName evidence="1">Uncharacterized protein</fullName>
    </submittedName>
</protein>
<proteinExistence type="predicted"/>
<dbReference type="Proteomes" id="UP000429607">
    <property type="component" value="Unassembled WGS sequence"/>
</dbReference>
<accession>A0A6A3NIC1</accession>
<name>A0A6A3NIC1_9STRA</name>
<reference evidence="1 2" key="1">
    <citation type="submission" date="2018-09" db="EMBL/GenBank/DDBJ databases">
        <title>Genomic investigation of the strawberry pathogen Phytophthora fragariae indicates pathogenicity is determined by transcriptional variation in three key races.</title>
        <authorList>
            <person name="Adams T.M."/>
            <person name="Armitage A.D."/>
            <person name="Sobczyk M.K."/>
            <person name="Bates H.J."/>
            <person name="Dunwell J.M."/>
            <person name="Nellist C.F."/>
            <person name="Harrison R.J."/>
        </authorList>
    </citation>
    <scope>NUCLEOTIDE SEQUENCE [LARGE SCALE GENOMIC DNA]</scope>
    <source>
        <strain evidence="1 2">SCRP249</strain>
    </source>
</reference>
<dbReference type="AlphaFoldDB" id="A0A6A3NIC1"/>
<gene>
    <name evidence="1" type="ORF">PR001_g5036</name>
</gene>
<dbReference type="EMBL" id="QXFV01000218">
    <property type="protein sequence ID" value="KAE9045271.1"/>
    <property type="molecule type" value="Genomic_DNA"/>
</dbReference>
<sequence>MKPSSEAVTTNDPDPMLLKTFLGDKLVLEMLHCHPSIGRLYSNFGRVNIDNCNFIIFFYVETSAELFAWILSCSDAVVHHTVATKKKAGSCDNCYMKYRRPAQPRRGSDAAARHLGVPRATQEAQYSVHFTHHGVDLAAD</sequence>
<evidence type="ECO:0000313" key="2">
    <source>
        <dbReference type="Proteomes" id="UP000429607"/>
    </source>
</evidence>
<evidence type="ECO:0000313" key="1">
    <source>
        <dbReference type="EMBL" id="KAE9045271.1"/>
    </source>
</evidence>
<comment type="caution">
    <text evidence="1">The sequence shown here is derived from an EMBL/GenBank/DDBJ whole genome shotgun (WGS) entry which is preliminary data.</text>
</comment>